<gene>
    <name evidence="1" type="ORF">M8818_006458</name>
</gene>
<dbReference type="Proteomes" id="UP001320706">
    <property type="component" value="Unassembled WGS sequence"/>
</dbReference>
<proteinExistence type="predicted"/>
<dbReference type="EMBL" id="JAMKPW020000040">
    <property type="protein sequence ID" value="KAK8198591.1"/>
    <property type="molecule type" value="Genomic_DNA"/>
</dbReference>
<keyword evidence="2" id="KW-1185">Reference proteome</keyword>
<comment type="caution">
    <text evidence="1">The sequence shown here is derived from an EMBL/GenBank/DDBJ whole genome shotgun (WGS) entry which is preliminary data.</text>
</comment>
<evidence type="ECO:0000313" key="1">
    <source>
        <dbReference type="EMBL" id="KAK8198591.1"/>
    </source>
</evidence>
<reference evidence="1" key="1">
    <citation type="submission" date="2024-02" db="EMBL/GenBank/DDBJ databases">
        <title>Metagenome Assembled Genome of Zalaria obscura JY119.</title>
        <authorList>
            <person name="Vighnesh L."/>
            <person name="Jagadeeshwari U."/>
            <person name="Venkata Ramana C."/>
            <person name="Sasikala C."/>
        </authorList>
    </citation>
    <scope>NUCLEOTIDE SEQUENCE</scope>
    <source>
        <strain evidence="1">JY119</strain>
    </source>
</reference>
<name>A0ACC3S8Y5_9PEZI</name>
<protein>
    <submittedName>
        <fullName evidence="1">Uncharacterized protein</fullName>
    </submittedName>
</protein>
<accession>A0ACC3S8Y5</accession>
<sequence>MLFIYCTFSYFLILVSAQSSFSPARPPAIPIAVKSPYLNSWQQAGSDGGNGGYLPGQWPSFWTGAATGWTGLVRVDNTTYIWMGEPTGFDTANQTAFQYTSTRSIFSLTVGDVVALNVTLLSPVTPQDAMRQSIPLSYMSVAVQSLDGSPHDVQLYTDMTGEWTSGDRSAIIEWEYGTVDVSNASQFNRRGRHARADKDKPASYSSDPYPEATITRTIEPAFQTNNPYSSISRPAPELTSQGPRVSNSTATSSTTAPSATGTASTGAIAYHQFYRQDQQVLNESNNQASWGNWYYVTDNVVGLTHQSGSDVDVRGQFGTAGVLDNSQDTNFRAINDAYPVFSFAVDLGSVGSTPVDSLFTIVLAQNQSIEFEGSMGNVTVPSLWTSYYGDELDLISFAHTDFATVSGITSDLDSMVASDSISAAGQDYLTATSLAVRQAWAGTQLCGTPGNMLLFLKEISSDSDIQTVDVTFPFFPILMYMNPSWLKLMLDPLFENQEAGFWPMQFSIHDLGVYPNATGHNDGNDEKQPVEECGNMLIMTLAYAQRTGDTAYLTDHYDILKQWTQFLVEDAPIPANQISTDDFAGALANQTNLALKGIIGIEAMAVIANLTGNTTDGANFTNIAHSDINLWQSLGINRNATPPHTTLSYGNNTSWGLLYNLYADALLQTNLVPLSVYEMQSDFYPTVANTYGVPLDTRHTYTKSDWENFAAAIAAPSTQKMFYSDLAKFINDTPTNLAMTDLFDTITGDYPTGLTFDARPVVGGFFALLALNGTSPLSSYNSSST</sequence>
<evidence type="ECO:0000313" key="2">
    <source>
        <dbReference type="Proteomes" id="UP001320706"/>
    </source>
</evidence>
<organism evidence="1 2">
    <name type="scientific">Zalaria obscura</name>
    <dbReference type="NCBI Taxonomy" id="2024903"/>
    <lineage>
        <taxon>Eukaryota</taxon>
        <taxon>Fungi</taxon>
        <taxon>Dikarya</taxon>
        <taxon>Ascomycota</taxon>
        <taxon>Pezizomycotina</taxon>
        <taxon>Dothideomycetes</taxon>
        <taxon>Dothideomycetidae</taxon>
        <taxon>Dothideales</taxon>
        <taxon>Zalariaceae</taxon>
        <taxon>Zalaria</taxon>
    </lineage>
</organism>